<evidence type="ECO:0000313" key="3">
    <source>
        <dbReference type="Proteomes" id="UP001447188"/>
    </source>
</evidence>
<evidence type="ECO:0008006" key="4">
    <source>
        <dbReference type="Google" id="ProtNLM"/>
    </source>
</evidence>
<name>A0ABR3GM96_9PEZI</name>
<proteinExistence type="predicted"/>
<protein>
    <recommendedName>
        <fullName evidence="4">PH domain-containing protein</fullName>
    </recommendedName>
</protein>
<dbReference type="PANTHER" id="PTHR35519:SF2">
    <property type="entry name" value="PH DOMAIN PROTEIN"/>
    <property type="match status" value="1"/>
</dbReference>
<reference evidence="2 3" key="1">
    <citation type="submission" date="2024-02" db="EMBL/GenBank/DDBJ databases">
        <title>Discinaceae phylogenomics.</title>
        <authorList>
            <person name="Dirks A.C."/>
            <person name="James T.Y."/>
        </authorList>
    </citation>
    <scope>NUCLEOTIDE SEQUENCE [LARGE SCALE GENOMIC DNA]</scope>
    <source>
        <strain evidence="2 3">ACD0624</strain>
    </source>
</reference>
<organism evidence="2 3">
    <name type="scientific">Discina gigas</name>
    <dbReference type="NCBI Taxonomy" id="1032678"/>
    <lineage>
        <taxon>Eukaryota</taxon>
        <taxon>Fungi</taxon>
        <taxon>Dikarya</taxon>
        <taxon>Ascomycota</taxon>
        <taxon>Pezizomycotina</taxon>
        <taxon>Pezizomycetes</taxon>
        <taxon>Pezizales</taxon>
        <taxon>Discinaceae</taxon>
        <taxon>Discina</taxon>
    </lineage>
</organism>
<evidence type="ECO:0000256" key="1">
    <source>
        <dbReference type="SAM" id="MobiDB-lite"/>
    </source>
</evidence>
<evidence type="ECO:0000313" key="2">
    <source>
        <dbReference type="EMBL" id="KAL0636897.1"/>
    </source>
</evidence>
<feature type="compositionally biased region" description="Polar residues" evidence="1">
    <location>
        <begin position="32"/>
        <end position="42"/>
    </location>
</feature>
<feature type="compositionally biased region" description="Basic residues" evidence="1">
    <location>
        <begin position="272"/>
        <end position="282"/>
    </location>
</feature>
<feature type="compositionally biased region" description="Basic and acidic residues" evidence="1">
    <location>
        <begin position="247"/>
        <end position="271"/>
    </location>
</feature>
<dbReference type="EMBL" id="JBBBZM010000042">
    <property type="protein sequence ID" value="KAL0636897.1"/>
    <property type="molecule type" value="Genomic_DNA"/>
</dbReference>
<comment type="caution">
    <text evidence="2">The sequence shown here is derived from an EMBL/GenBank/DDBJ whole genome shotgun (WGS) entry which is preliminary data.</text>
</comment>
<sequence>MTSLITKFVFQKILGENASNNQGREDPYFETVPTSRLTSSKPKNGRRQRKALPPGLTPEEERTLVKVKRRAYRLDMAFGDCCGMKIGWSSIIAIVPAIGDVLDMLLAMMVIRTASEVGLPVSVKVEMILNVAFDFVIGLVPFLGDILDIAFKANTRNAIVLESYLRERGAENIRRQGLPPQQDPSLGAVFDEQQQQQQQVVTEQPIAQPPPSYGGVGAGGRGWFSARRVDDVEAQRPSGSAAPLRGGEGRREGSQEGKREGSHARREEGHGGKHKSSKHGRSKRESSRGRSGRTGPQESGVTKGGR</sequence>
<feature type="region of interest" description="Disordered" evidence="1">
    <location>
        <begin position="21"/>
        <end position="55"/>
    </location>
</feature>
<accession>A0ABR3GM96</accession>
<keyword evidence="3" id="KW-1185">Reference proteome</keyword>
<dbReference type="Proteomes" id="UP001447188">
    <property type="component" value="Unassembled WGS sequence"/>
</dbReference>
<feature type="region of interest" description="Disordered" evidence="1">
    <location>
        <begin position="191"/>
        <end position="306"/>
    </location>
</feature>
<dbReference type="Pfam" id="PF13430">
    <property type="entry name" value="DUF4112"/>
    <property type="match status" value="1"/>
</dbReference>
<dbReference type="InterPro" id="IPR025187">
    <property type="entry name" value="DUF4112"/>
</dbReference>
<dbReference type="PANTHER" id="PTHR35519">
    <property type="entry name" value="MEMBRANE PROTEINS"/>
    <property type="match status" value="1"/>
</dbReference>
<gene>
    <name evidence="2" type="ORF">Q9L58_004119</name>
</gene>